<dbReference type="EMBL" id="KL363252">
    <property type="protein sequence ID" value="KFD50514.1"/>
    <property type="molecule type" value="Genomic_DNA"/>
</dbReference>
<organism evidence="2 3">
    <name type="scientific">Trichuris suis</name>
    <name type="common">pig whipworm</name>
    <dbReference type="NCBI Taxonomy" id="68888"/>
    <lineage>
        <taxon>Eukaryota</taxon>
        <taxon>Metazoa</taxon>
        <taxon>Ecdysozoa</taxon>
        <taxon>Nematoda</taxon>
        <taxon>Enoplea</taxon>
        <taxon>Dorylaimia</taxon>
        <taxon>Trichinellida</taxon>
        <taxon>Trichuridae</taxon>
        <taxon>Trichuris</taxon>
    </lineage>
</organism>
<dbReference type="Proteomes" id="UP000030764">
    <property type="component" value="Unassembled WGS sequence"/>
</dbReference>
<name>A0A085LZW8_9BILA</name>
<feature type="signal peptide" evidence="1">
    <location>
        <begin position="1"/>
        <end position="27"/>
    </location>
</feature>
<feature type="chain" id="PRO_5001794874" evidence="1">
    <location>
        <begin position="28"/>
        <end position="139"/>
    </location>
</feature>
<evidence type="ECO:0000313" key="3">
    <source>
        <dbReference type="Proteomes" id="UP000030764"/>
    </source>
</evidence>
<sequence length="139" mass="15430">MPTSQWPAVLPDALYALRLLLCTATNATPHERIFCFSRRSIMGTSLTTWLSHPGPALLKKHVRYCKMDPLVEEVELLETNPQYAYVRFPDGGQPTAMLPKGAISPPPVGDFGLPGGDGRPRERWAAERAKQSLELLQFA</sequence>
<accession>A0A085LZW8</accession>
<dbReference type="AlphaFoldDB" id="A0A085LZW8"/>
<evidence type="ECO:0000256" key="1">
    <source>
        <dbReference type="SAM" id="SignalP"/>
    </source>
</evidence>
<keyword evidence="1" id="KW-0732">Signal</keyword>
<keyword evidence="3" id="KW-1185">Reference proteome</keyword>
<gene>
    <name evidence="2" type="ORF">M513_08582</name>
</gene>
<evidence type="ECO:0000313" key="2">
    <source>
        <dbReference type="EMBL" id="KFD50514.1"/>
    </source>
</evidence>
<reference evidence="2 3" key="1">
    <citation type="journal article" date="2014" name="Nat. Genet.">
        <title>Genome and transcriptome of the porcine whipworm Trichuris suis.</title>
        <authorList>
            <person name="Jex A.R."/>
            <person name="Nejsum P."/>
            <person name="Schwarz E.M."/>
            <person name="Hu L."/>
            <person name="Young N.D."/>
            <person name="Hall R.S."/>
            <person name="Korhonen P.K."/>
            <person name="Liao S."/>
            <person name="Thamsborg S."/>
            <person name="Xia J."/>
            <person name="Xu P."/>
            <person name="Wang S."/>
            <person name="Scheerlinck J.P."/>
            <person name="Hofmann A."/>
            <person name="Sternberg P.W."/>
            <person name="Wang J."/>
            <person name="Gasser R.B."/>
        </authorList>
    </citation>
    <scope>NUCLEOTIDE SEQUENCE [LARGE SCALE GENOMIC DNA]</scope>
    <source>
        <strain evidence="2">DCEP-RM93M</strain>
    </source>
</reference>
<proteinExistence type="predicted"/>
<protein>
    <submittedName>
        <fullName evidence="2">Uncharacterized protein</fullName>
    </submittedName>
</protein>